<gene>
    <name evidence="6" type="ORF">DFJ43DRAFT_1008277</name>
</gene>
<dbReference type="InterPro" id="IPR036855">
    <property type="entry name" value="Znf_CCCH_sf"/>
</dbReference>
<proteinExistence type="predicted"/>
<sequence length="56" mass="6225">MTSARKPCLYFAKNACSKGDQCQFSHDASLSSSSKTICSYFLKGDCRYGHQCVNLH</sequence>
<dbReference type="GO" id="GO:0061630">
    <property type="term" value="F:ubiquitin protein ligase activity"/>
    <property type="evidence" value="ECO:0007669"/>
    <property type="project" value="InterPro"/>
</dbReference>
<feature type="zinc finger region" description="C3H1-type" evidence="4">
    <location>
        <begin position="2"/>
        <end position="29"/>
    </location>
</feature>
<evidence type="ECO:0000313" key="7">
    <source>
        <dbReference type="Proteomes" id="UP001176059"/>
    </source>
</evidence>
<dbReference type="Pfam" id="PF00642">
    <property type="entry name" value="zf-CCCH"/>
    <property type="match status" value="2"/>
</dbReference>
<dbReference type="Gene3D" id="3.30.1370.210">
    <property type="match status" value="1"/>
</dbReference>
<dbReference type="InterPro" id="IPR045072">
    <property type="entry name" value="MKRN-like"/>
</dbReference>
<dbReference type="PANTHER" id="PTHR11224:SF10">
    <property type="entry name" value="IP09428P-RELATED"/>
    <property type="match status" value="1"/>
</dbReference>
<dbReference type="GO" id="GO:0000209">
    <property type="term" value="P:protein polyubiquitination"/>
    <property type="evidence" value="ECO:0007669"/>
    <property type="project" value="InterPro"/>
</dbReference>
<dbReference type="Proteomes" id="UP001176059">
    <property type="component" value="Unassembled WGS sequence"/>
</dbReference>
<reference evidence="6" key="2">
    <citation type="journal article" date="2023" name="Proc. Natl. Acad. Sci. U.S.A.">
        <title>A global phylogenomic analysis of the shiitake genus Lentinula.</title>
        <authorList>
            <person name="Sierra-Patev S."/>
            <person name="Min B."/>
            <person name="Naranjo-Ortiz M."/>
            <person name="Looney B."/>
            <person name="Konkel Z."/>
            <person name="Slot J.C."/>
            <person name="Sakamoto Y."/>
            <person name="Steenwyk J.L."/>
            <person name="Rokas A."/>
            <person name="Carro J."/>
            <person name="Camarero S."/>
            <person name="Ferreira P."/>
            <person name="Molpeceres G."/>
            <person name="Ruiz-Duenas F.J."/>
            <person name="Serrano A."/>
            <person name="Henrissat B."/>
            <person name="Drula E."/>
            <person name="Hughes K.W."/>
            <person name="Mata J.L."/>
            <person name="Ishikawa N.K."/>
            <person name="Vargas-Isla R."/>
            <person name="Ushijima S."/>
            <person name="Smith C.A."/>
            <person name="Donoghue J."/>
            <person name="Ahrendt S."/>
            <person name="Andreopoulos W."/>
            <person name="He G."/>
            <person name="LaButti K."/>
            <person name="Lipzen A."/>
            <person name="Ng V."/>
            <person name="Riley R."/>
            <person name="Sandor L."/>
            <person name="Barry K."/>
            <person name="Martinez A.T."/>
            <person name="Xiao Y."/>
            <person name="Gibbons J.G."/>
            <person name="Terashima K."/>
            <person name="Grigoriev I.V."/>
            <person name="Hibbett D."/>
        </authorList>
    </citation>
    <scope>NUCLEOTIDE SEQUENCE</scope>
    <source>
        <strain evidence="6">ET3784</strain>
    </source>
</reference>
<evidence type="ECO:0000256" key="1">
    <source>
        <dbReference type="ARBA" id="ARBA00022723"/>
    </source>
</evidence>
<dbReference type="SMART" id="SM00356">
    <property type="entry name" value="ZnF_C3H1"/>
    <property type="match status" value="2"/>
</dbReference>
<name>A0AA38JEU7_9AGAR</name>
<comment type="caution">
    <text evidence="6">The sequence shown here is derived from an EMBL/GenBank/DDBJ whole genome shotgun (WGS) entry which is preliminary data.</text>
</comment>
<dbReference type="AlphaFoldDB" id="A0AA38JEU7"/>
<keyword evidence="1 4" id="KW-0479">Metal-binding</keyword>
<evidence type="ECO:0000259" key="5">
    <source>
        <dbReference type="PROSITE" id="PS50103"/>
    </source>
</evidence>
<keyword evidence="3 4" id="KW-0862">Zinc</keyword>
<evidence type="ECO:0000256" key="3">
    <source>
        <dbReference type="ARBA" id="ARBA00022833"/>
    </source>
</evidence>
<dbReference type="PANTHER" id="PTHR11224">
    <property type="entry name" value="MAKORIN-RELATED"/>
    <property type="match status" value="1"/>
</dbReference>
<feature type="non-terminal residue" evidence="6">
    <location>
        <position position="56"/>
    </location>
</feature>
<evidence type="ECO:0000256" key="2">
    <source>
        <dbReference type="ARBA" id="ARBA00022771"/>
    </source>
</evidence>
<dbReference type="GO" id="GO:0008270">
    <property type="term" value="F:zinc ion binding"/>
    <property type="evidence" value="ECO:0007669"/>
    <property type="project" value="UniProtKB-KW"/>
</dbReference>
<dbReference type="SUPFAM" id="SSF90229">
    <property type="entry name" value="CCCH zinc finger"/>
    <property type="match status" value="2"/>
</dbReference>
<dbReference type="EMBL" id="JANVFO010000102">
    <property type="protein sequence ID" value="KAJ3713024.1"/>
    <property type="molecule type" value="Genomic_DNA"/>
</dbReference>
<protein>
    <recommendedName>
        <fullName evidence="5">C3H1-type domain-containing protein</fullName>
    </recommendedName>
</protein>
<keyword evidence="7" id="KW-1185">Reference proteome</keyword>
<evidence type="ECO:0000313" key="6">
    <source>
        <dbReference type="EMBL" id="KAJ3713024.1"/>
    </source>
</evidence>
<reference evidence="6" key="1">
    <citation type="submission" date="2022-08" db="EMBL/GenBank/DDBJ databases">
        <authorList>
            <consortium name="DOE Joint Genome Institute"/>
            <person name="Min B."/>
            <person name="Sierra-Patev S."/>
            <person name="Naranjo-Ortiz M."/>
            <person name="Looney B."/>
            <person name="Konkel Z."/>
            <person name="Slot J.C."/>
            <person name="Sakamoto Y."/>
            <person name="Steenwyk J.L."/>
            <person name="Rokas A."/>
            <person name="Carro J."/>
            <person name="Camarero S."/>
            <person name="Ferreira P."/>
            <person name="Molpeceres G."/>
            <person name="Ruiz-duenas F.J."/>
            <person name="Serrano A."/>
            <person name="Henrissat B."/>
            <person name="Drula E."/>
            <person name="Hughes K.W."/>
            <person name="Mata J.L."/>
            <person name="Ishikawa N.K."/>
            <person name="Vargas-Isla R."/>
            <person name="Ushijima S."/>
            <person name="Smith C.A."/>
            <person name="Ahrendt S."/>
            <person name="Andreopoulos W."/>
            <person name="He G."/>
            <person name="LaButti K."/>
            <person name="Lipzen A."/>
            <person name="Ng V."/>
            <person name="Riley R."/>
            <person name="Sandor L."/>
            <person name="Barry K."/>
            <person name="Martinez A.T."/>
            <person name="Xiao Y."/>
            <person name="Gibbons J.G."/>
            <person name="Terashima K."/>
            <person name="Hibbett D.S."/>
            <person name="Grigoriev I.V."/>
        </authorList>
    </citation>
    <scope>NUCLEOTIDE SEQUENCE</scope>
    <source>
        <strain evidence="6">ET3784</strain>
    </source>
</reference>
<organism evidence="6 7">
    <name type="scientific">Lentinula guzmanii</name>
    <dbReference type="NCBI Taxonomy" id="2804957"/>
    <lineage>
        <taxon>Eukaryota</taxon>
        <taxon>Fungi</taxon>
        <taxon>Dikarya</taxon>
        <taxon>Basidiomycota</taxon>
        <taxon>Agaricomycotina</taxon>
        <taxon>Agaricomycetes</taxon>
        <taxon>Agaricomycetidae</taxon>
        <taxon>Agaricales</taxon>
        <taxon>Marasmiineae</taxon>
        <taxon>Omphalotaceae</taxon>
        <taxon>Lentinula</taxon>
    </lineage>
</organism>
<feature type="zinc finger region" description="C3H1-type" evidence="4">
    <location>
        <begin position="32"/>
        <end position="56"/>
    </location>
</feature>
<dbReference type="InterPro" id="IPR000571">
    <property type="entry name" value="Znf_CCCH"/>
</dbReference>
<feature type="domain" description="C3H1-type" evidence="5">
    <location>
        <begin position="2"/>
        <end position="29"/>
    </location>
</feature>
<dbReference type="PROSITE" id="PS50103">
    <property type="entry name" value="ZF_C3H1"/>
    <property type="match status" value="2"/>
</dbReference>
<feature type="domain" description="C3H1-type" evidence="5">
    <location>
        <begin position="32"/>
        <end position="56"/>
    </location>
</feature>
<evidence type="ECO:0000256" key="4">
    <source>
        <dbReference type="PROSITE-ProRule" id="PRU00723"/>
    </source>
</evidence>
<keyword evidence="2 4" id="KW-0863">Zinc-finger</keyword>
<accession>A0AA38JEU7</accession>